<dbReference type="Proteomes" id="UP000233435">
    <property type="component" value="Unassembled WGS sequence"/>
</dbReference>
<dbReference type="PANTHER" id="PTHR32332">
    <property type="entry name" value="2-NITROPROPANE DIOXYGENASE"/>
    <property type="match status" value="1"/>
</dbReference>
<dbReference type="InterPro" id="IPR004136">
    <property type="entry name" value="NMO"/>
</dbReference>
<dbReference type="InterPro" id="IPR013785">
    <property type="entry name" value="Aldolase_TIM"/>
</dbReference>
<keyword evidence="5" id="KW-1185">Reference proteome</keyword>
<dbReference type="RefSeq" id="WP_106659940.1">
    <property type="nucleotide sequence ID" value="NZ_PJEO01000040.1"/>
</dbReference>
<keyword evidence="1" id="KW-0285">Flavoprotein</keyword>
<evidence type="ECO:0000256" key="2">
    <source>
        <dbReference type="ARBA" id="ARBA00022643"/>
    </source>
</evidence>
<comment type="caution">
    <text evidence="4">The sequence shown here is derived from an EMBL/GenBank/DDBJ whole genome shotgun (WGS) entry which is preliminary data.</text>
</comment>
<dbReference type="Gene3D" id="3.20.20.70">
    <property type="entry name" value="Aldolase class I"/>
    <property type="match status" value="1"/>
</dbReference>
<dbReference type="CDD" id="cd04730">
    <property type="entry name" value="NPD_like"/>
    <property type="match status" value="1"/>
</dbReference>
<dbReference type="OrthoDB" id="9778912at2"/>
<dbReference type="GO" id="GO:0018580">
    <property type="term" value="F:nitronate monooxygenase activity"/>
    <property type="evidence" value="ECO:0007669"/>
    <property type="project" value="InterPro"/>
</dbReference>
<dbReference type="EMBL" id="PJEO01000040">
    <property type="protein sequence ID" value="PKQ44834.1"/>
    <property type="molecule type" value="Genomic_DNA"/>
</dbReference>
<evidence type="ECO:0000256" key="3">
    <source>
        <dbReference type="ARBA" id="ARBA00023002"/>
    </source>
</evidence>
<dbReference type="SUPFAM" id="SSF51412">
    <property type="entry name" value="Inosine monophosphate dehydrogenase (IMPDH)"/>
    <property type="match status" value="1"/>
</dbReference>
<dbReference type="PANTHER" id="PTHR32332:SF20">
    <property type="entry name" value="2-NITROPROPANE DIOXYGENASE-LIKE PROTEIN"/>
    <property type="match status" value="1"/>
</dbReference>
<organism evidence="4 5">
    <name type="scientific">Confluentibacter flavum</name>
    <dbReference type="NCBI Taxonomy" id="1909700"/>
    <lineage>
        <taxon>Bacteria</taxon>
        <taxon>Pseudomonadati</taxon>
        <taxon>Bacteroidota</taxon>
        <taxon>Flavobacteriia</taxon>
        <taxon>Flavobacteriales</taxon>
        <taxon>Flavobacteriaceae</taxon>
        <taxon>Confluentibacter</taxon>
    </lineage>
</organism>
<keyword evidence="3" id="KW-0560">Oxidoreductase</keyword>
<proteinExistence type="predicted"/>
<reference evidence="4 5" key="1">
    <citation type="submission" date="2017-12" db="EMBL/GenBank/DDBJ databases">
        <title>Confluentibacter flavum sp. nov., isolated from the saline lake.</title>
        <authorList>
            <person name="Yu L."/>
        </authorList>
    </citation>
    <scope>NUCLEOTIDE SEQUENCE [LARGE SCALE GENOMIC DNA]</scope>
    <source>
        <strain evidence="4 5">3B</strain>
    </source>
</reference>
<dbReference type="AlphaFoldDB" id="A0A2N3HIW4"/>
<dbReference type="Pfam" id="PF03060">
    <property type="entry name" value="NMO"/>
    <property type="match status" value="2"/>
</dbReference>
<evidence type="ECO:0000256" key="1">
    <source>
        <dbReference type="ARBA" id="ARBA00022630"/>
    </source>
</evidence>
<protein>
    <submittedName>
        <fullName evidence="4">Nitronate monooxygenase</fullName>
    </submittedName>
</protein>
<evidence type="ECO:0000313" key="5">
    <source>
        <dbReference type="Proteomes" id="UP000233435"/>
    </source>
</evidence>
<gene>
    <name evidence="4" type="ORF">CSW08_11005</name>
</gene>
<keyword evidence="4" id="KW-0503">Monooxygenase</keyword>
<evidence type="ECO:0000313" key="4">
    <source>
        <dbReference type="EMBL" id="PKQ44834.1"/>
    </source>
</evidence>
<sequence length="313" mass="34054">MANRITELFNIKYPIVQAGMVWNSGWRLASASSNSGVLGLIGAGSMYPEVLREHIQKCKKATHKPFGVNVPLLYPNIQEIMDIIVDEGVKIVFTSAGNPKTWTPWLKERGITVVHVVSSVKFALKAQEVGVDAVVAEGFEAGGHNGRDETTTLTLIPMVKEHLQIPLIAAGGIATGQAMLAVMILGADGVQVGSRFAASEESSAHIDFKKLITSTKEGGTQLTLKELAPVRLIKNKFYNELQELYKTTPTPEQLQELLGRGRAKKGMFEGDLEEGELEIGQVAGLIHDIKPVAKIVEDMIKEFDLAKTRVKGL</sequence>
<accession>A0A2N3HIW4</accession>
<name>A0A2N3HIW4_9FLAO</name>
<keyword evidence="2" id="KW-0288">FMN</keyword>